<keyword evidence="2" id="KW-1185">Reference proteome</keyword>
<protein>
    <submittedName>
        <fullName evidence="1">Uncharacterized protein</fullName>
    </submittedName>
</protein>
<dbReference type="Proteomes" id="UP000789359">
    <property type="component" value="Unassembled WGS sequence"/>
</dbReference>
<accession>A0ABM8Q366</accession>
<proteinExistence type="predicted"/>
<dbReference type="RefSeq" id="WP_230056656.1">
    <property type="nucleotide sequence ID" value="NZ_CAJHOE010000001.1"/>
</dbReference>
<comment type="caution">
    <text evidence="1">The sequence shown here is derived from an EMBL/GenBank/DDBJ whole genome shotgun (WGS) entry which is preliminary data.</text>
</comment>
<evidence type="ECO:0000313" key="1">
    <source>
        <dbReference type="EMBL" id="CAD7287285.1"/>
    </source>
</evidence>
<evidence type="ECO:0000313" key="2">
    <source>
        <dbReference type="Proteomes" id="UP000789359"/>
    </source>
</evidence>
<gene>
    <name evidence="1" type="ORF">LMG8286_00913</name>
</gene>
<reference evidence="1 2" key="1">
    <citation type="submission" date="2020-11" db="EMBL/GenBank/DDBJ databases">
        <authorList>
            <person name="Peeters C."/>
        </authorList>
    </citation>
    <scope>NUCLEOTIDE SEQUENCE [LARGE SCALE GENOMIC DNA]</scope>
    <source>
        <strain evidence="1 2">LMG 8286</strain>
    </source>
</reference>
<name>A0ABM8Q366_9BACT</name>
<organism evidence="1 2">
    <name type="scientific">Campylobacter suis</name>
    <dbReference type="NCBI Taxonomy" id="2790657"/>
    <lineage>
        <taxon>Bacteria</taxon>
        <taxon>Pseudomonadati</taxon>
        <taxon>Campylobacterota</taxon>
        <taxon>Epsilonproteobacteria</taxon>
        <taxon>Campylobacterales</taxon>
        <taxon>Campylobacteraceae</taxon>
        <taxon>Campylobacter</taxon>
    </lineage>
</organism>
<sequence length="146" mass="16051">MLNELLNNEKFALLMKMHVYECVDFLLQNGTDFAIVANLDLTSFDPPLPDEIAASFSHKVIVFALGGYTFESAKLTQDTLSFEAGFGANDFASVVSVKLSGIVQIMVEENAIMINFAVAKPKKESKKSMSIFKSNPKNKGILGKKH</sequence>
<dbReference type="EMBL" id="CAJHOE010000001">
    <property type="protein sequence ID" value="CAD7287285.1"/>
    <property type="molecule type" value="Genomic_DNA"/>
</dbReference>